<dbReference type="InterPro" id="IPR000906">
    <property type="entry name" value="ZU5_dom"/>
</dbReference>
<dbReference type="Proteomes" id="UP000269945">
    <property type="component" value="Unassembled WGS sequence"/>
</dbReference>
<dbReference type="EMBL" id="CYRY02007888">
    <property type="protein sequence ID" value="VCW76770.1"/>
    <property type="molecule type" value="Genomic_DNA"/>
</dbReference>
<feature type="domain" description="ZU5" evidence="1">
    <location>
        <begin position="1"/>
        <end position="75"/>
    </location>
</feature>
<dbReference type="PANTHER" id="PTHR28336:SF4">
    <property type="entry name" value="DEATH DOMAIN-CONTAINING PROTEIN 1"/>
    <property type="match status" value="1"/>
</dbReference>
<sequence>DSRVSLNYPPGVFSSPVLVQLKVQPVDPSLVAYLKTQQDTSYPVVSTSPLIHVKHPSIHPFQKPVTVFLPCAPQP</sequence>
<organism evidence="2 3">
    <name type="scientific">Gulo gulo</name>
    <name type="common">Wolverine</name>
    <name type="synonym">Gluton</name>
    <dbReference type="NCBI Taxonomy" id="48420"/>
    <lineage>
        <taxon>Eukaryota</taxon>
        <taxon>Metazoa</taxon>
        <taxon>Chordata</taxon>
        <taxon>Craniata</taxon>
        <taxon>Vertebrata</taxon>
        <taxon>Euteleostomi</taxon>
        <taxon>Mammalia</taxon>
        <taxon>Eutheria</taxon>
        <taxon>Laurasiatheria</taxon>
        <taxon>Carnivora</taxon>
        <taxon>Caniformia</taxon>
        <taxon>Musteloidea</taxon>
        <taxon>Mustelidae</taxon>
        <taxon>Guloninae</taxon>
        <taxon>Gulo</taxon>
    </lineage>
</organism>
<proteinExistence type="predicted"/>
<dbReference type="PANTHER" id="PTHR28336">
    <property type="entry name" value="BA1-643"/>
    <property type="match status" value="1"/>
</dbReference>
<keyword evidence="3" id="KW-1185">Reference proteome</keyword>
<evidence type="ECO:0000313" key="3">
    <source>
        <dbReference type="Proteomes" id="UP000269945"/>
    </source>
</evidence>
<dbReference type="PROSITE" id="PS51145">
    <property type="entry name" value="ZU5"/>
    <property type="match status" value="1"/>
</dbReference>
<feature type="non-terminal residue" evidence="2">
    <location>
        <position position="75"/>
    </location>
</feature>
<name>A0A9X9LM91_GULGU</name>
<feature type="non-terminal residue" evidence="2">
    <location>
        <position position="1"/>
    </location>
</feature>
<evidence type="ECO:0000259" key="1">
    <source>
        <dbReference type="PROSITE" id="PS51145"/>
    </source>
</evidence>
<evidence type="ECO:0000313" key="2">
    <source>
        <dbReference type="EMBL" id="VCW76770.1"/>
    </source>
</evidence>
<accession>A0A9X9LM91</accession>
<reference evidence="2 3" key="1">
    <citation type="submission" date="2018-10" db="EMBL/GenBank/DDBJ databases">
        <authorList>
            <person name="Ekblom R."/>
            <person name="Jareborg N."/>
        </authorList>
    </citation>
    <scope>NUCLEOTIDE SEQUENCE [LARGE SCALE GENOMIC DNA]</scope>
    <source>
        <tissue evidence="2">Muscle</tissue>
    </source>
</reference>
<dbReference type="Gene3D" id="2.60.220.30">
    <property type="match status" value="1"/>
</dbReference>
<comment type="caution">
    <text evidence="2">The sequence shown here is derived from an EMBL/GenBank/DDBJ whole genome shotgun (WGS) entry which is preliminary data.</text>
</comment>
<protein>
    <recommendedName>
        <fullName evidence="1">ZU5 domain-containing protein</fullName>
    </recommendedName>
</protein>
<dbReference type="AlphaFoldDB" id="A0A9X9LM91"/>
<gene>
    <name evidence="2" type="ORF">BN2614_LOCUS1</name>
</gene>